<organism evidence="7 9">
    <name type="scientific">Priapulus caudatus</name>
    <name type="common">Priapulid worm</name>
    <dbReference type="NCBI Taxonomy" id="37621"/>
    <lineage>
        <taxon>Eukaryota</taxon>
        <taxon>Metazoa</taxon>
        <taxon>Ecdysozoa</taxon>
        <taxon>Scalidophora</taxon>
        <taxon>Priapulida</taxon>
        <taxon>Priapulimorpha</taxon>
        <taxon>Priapulimorphida</taxon>
        <taxon>Priapulidae</taxon>
        <taxon>Priapulus</taxon>
    </lineage>
</organism>
<evidence type="ECO:0000256" key="3">
    <source>
        <dbReference type="ARBA" id="ARBA00022989"/>
    </source>
</evidence>
<feature type="transmembrane region" description="Helical" evidence="5">
    <location>
        <begin position="315"/>
        <end position="335"/>
    </location>
</feature>
<keyword evidence="3 5" id="KW-1133">Transmembrane helix</keyword>
<dbReference type="InterPro" id="IPR050382">
    <property type="entry name" value="MFS_Na/Anion_cotransporter"/>
</dbReference>
<keyword evidence="7" id="KW-1185">Reference proteome</keyword>
<dbReference type="RefSeq" id="XP_014673005.1">
    <property type="nucleotide sequence ID" value="XM_014817519.1"/>
</dbReference>
<dbReference type="InterPro" id="IPR011701">
    <property type="entry name" value="MFS"/>
</dbReference>
<evidence type="ECO:0000313" key="8">
    <source>
        <dbReference type="RefSeq" id="XP_014673005.1"/>
    </source>
</evidence>
<dbReference type="GeneID" id="106813385"/>
<sequence length="407" mass="44571">MSAPPSVTRTIALCSIANLINAADRIIMPIAIVPMTDEFKWNLHWQGWILSSFAFGYISSQILGSGAARKYGGKRVLTCAVFLWSLSTLLTPVVAPSLVLLILSRTLLGFGEGLGLPTVYHIFANNVPIEERSKAFSYLVSFGTIGQTIASLVCPHFPWPWMFYVFGIMGMLWVILWLIFYKETTEPLVLSMEEETGFFPKVSMTGVQWVAFFKSWPLWSIYIAHFAMNWSNYVIMHWLPTYLSRNLGASNESMSLTAVPYIANVLVGIAAGHCADFLIRHRSTVLSVRRLMTAVGLVGPGVFILFFSGVQHLPLAVILISISMGLCATNSAGHLSNHSEVAPHHSGVTFAISNTLATIPGIVCGPLTAELVTQSHGRWYPVFIIAALINFVGAIIYCSHSSAAPVL</sequence>
<dbReference type="CDD" id="cd17380">
    <property type="entry name" value="MFS_SLC17A9_like"/>
    <property type="match status" value="1"/>
</dbReference>
<feature type="transmembrane region" description="Helical" evidence="5">
    <location>
        <begin position="159"/>
        <end position="181"/>
    </location>
</feature>
<dbReference type="Pfam" id="PF07690">
    <property type="entry name" value="MFS_1"/>
    <property type="match status" value="1"/>
</dbReference>
<feature type="domain" description="Major facilitator superfamily (MFS) profile" evidence="6">
    <location>
        <begin position="10"/>
        <end position="405"/>
    </location>
</feature>
<evidence type="ECO:0000256" key="1">
    <source>
        <dbReference type="ARBA" id="ARBA00004141"/>
    </source>
</evidence>
<feature type="transmembrane region" description="Helical" evidence="5">
    <location>
        <begin position="76"/>
        <end position="95"/>
    </location>
</feature>
<proteinExistence type="predicted"/>
<dbReference type="RefSeq" id="XP_014673006.1">
    <property type="nucleotide sequence ID" value="XM_014817520.1"/>
</dbReference>
<gene>
    <name evidence="8 9" type="primary">LOC106813385</name>
</gene>
<accession>A0ABM1ELD5</accession>
<dbReference type="Gene3D" id="1.20.1250.20">
    <property type="entry name" value="MFS general substrate transporter like domains"/>
    <property type="match status" value="2"/>
</dbReference>
<keyword evidence="4 5" id="KW-0472">Membrane</keyword>
<feature type="transmembrane region" description="Helical" evidence="5">
    <location>
        <begin position="259"/>
        <end position="279"/>
    </location>
</feature>
<evidence type="ECO:0000313" key="9">
    <source>
        <dbReference type="RefSeq" id="XP_014673006.1"/>
    </source>
</evidence>
<evidence type="ECO:0000256" key="4">
    <source>
        <dbReference type="ARBA" id="ARBA00023136"/>
    </source>
</evidence>
<protein>
    <submittedName>
        <fullName evidence="8 9">Ascorbate transporter, chloroplastic-like</fullName>
    </submittedName>
</protein>
<evidence type="ECO:0000313" key="7">
    <source>
        <dbReference type="Proteomes" id="UP000695022"/>
    </source>
</evidence>
<dbReference type="PANTHER" id="PTHR11662">
    <property type="entry name" value="SOLUTE CARRIER FAMILY 17"/>
    <property type="match status" value="1"/>
</dbReference>
<dbReference type="InterPro" id="IPR020846">
    <property type="entry name" value="MFS_dom"/>
</dbReference>
<evidence type="ECO:0000259" key="6">
    <source>
        <dbReference type="PROSITE" id="PS50850"/>
    </source>
</evidence>
<feature type="transmembrane region" description="Helical" evidence="5">
    <location>
        <begin position="380"/>
        <end position="398"/>
    </location>
</feature>
<name>A0ABM1ELD5_PRICU</name>
<keyword evidence="2 5" id="KW-0812">Transmembrane</keyword>
<feature type="transmembrane region" description="Helical" evidence="5">
    <location>
        <begin position="291"/>
        <end position="309"/>
    </location>
</feature>
<dbReference type="SUPFAM" id="SSF103473">
    <property type="entry name" value="MFS general substrate transporter"/>
    <property type="match status" value="1"/>
</dbReference>
<feature type="transmembrane region" description="Helical" evidence="5">
    <location>
        <begin position="218"/>
        <end position="239"/>
    </location>
</feature>
<feature type="transmembrane region" description="Helical" evidence="5">
    <location>
        <begin position="347"/>
        <end position="368"/>
    </location>
</feature>
<dbReference type="PROSITE" id="PS50850">
    <property type="entry name" value="MFS"/>
    <property type="match status" value="1"/>
</dbReference>
<dbReference type="InterPro" id="IPR044777">
    <property type="entry name" value="SLC17A9-like"/>
</dbReference>
<evidence type="ECO:0000256" key="2">
    <source>
        <dbReference type="ARBA" id="ARBA00022692"/>
    </source>
</evidence>
<feature type="transmembrane region" description="Helical" evidence="5">
    <location>
        <begin position="46"/>
        <end position="64"/>
    </location>
</feature>
<evidence type="ECO:0000256" key="5">
    <source>
        <dbReference type="SAM" id="Phobius"/>
    </source>
</evidence>
<comment type="subcellular location">
    <subcellularLocation>
        <location evidence="1">Membrane</location>
        <topology evidence="1">Multi-pass membrane protein</topology>
    </subcellularLocation>
</comment>
<dbReference type="InterPro" id="IPR036259">
    <property type="entry name" value="MFS_trans_sf"/>
</dbReference>
<reference evidence="8 9" key="1">
    <citation type="submission" date="2025-05" db="UniProtKB">
        <authorList>
            <consortium name="RefSeq"/>
        </authorList>
    </citation>
    <scope>IDENTIFICATION</scope>
</reference>
<dbReference type="Proteomes" id="UP000695022">
    <property type="component" value="Unplaced"/>
</dbReference>
<dbReference type="PANTHER" id="PTHR11662:SF40">
    <property type="entry name" value="MAJOR FACILITATOR SUPERFAMILY (MFS) PROFILE DOMAIN-CONTAINING PROTEIN"/>
    <property type="match status" value="1"/>
</dbReference>